<gene>
    <name evidence="11" type="ORF">VFPPC_18574</name>
</gene>
<keyword evidence="3 8" id="KW-0863">Zinc-finger</keyword>
<dbReference type="AlphaFoldDB" id="A0A219APP2"/>
<dbReference type="GO" id="GO:0005634">
    <property type="term" value="C:nucleus"/>
    <property type="evidence" value="ECO:0007669"/>
    <property type="project" value="UniProtKB-SubCell"/>
</dbReference>
<evidence type="ECO:0000256" key="3">
    <source>
        <dbReference type="ARBA" id="ARBA00022771"/>
    </source>
</evidence>
<dbReference type="KEGG" id="pchm:VFPPC_18574"/>
<sequence length="258" mass="28992">MSSQPSDMLSRLGSEPLDNLDSPCHDPTLSSPSITTSAATKRRYSKVWHYTPVGRNEVTLNAKGKSIWRCKYCAKEYLESGGTTVISTHLKDRHNIDISSTQETRTALMQATIVDAFEKAHQTTDYKRRCLSTIATHDVDPAVLEQLYDSGSRPAVWSFRMAKQAEFRALLCFLNPAIDNWLPNSPSTIRSCTLRTYETQKLRVKRETQLALSKVHFTVDLWTSPNALAILGIVAHYTSESGQLEYSVLALRELDGKH</sequence>
<evidence type="ECO:0000256" key="1">
    <source>
        <dbReference type="ARBA" id="ARBA00004123"/>
    </source>
</evidence>
<evidence type="ECO:0000256" key="8">
    <source>
        <dbReference type="PROSITE-ProRule" id="PRU00027"/>
    </source>
</evidence>
<evidence type="ECO:0000256" key="5">
    <source>
        <dbReference type="ARBA" id="ARBA00023015"/>
    </source>
</evidence>
<dbReference type="GO" id="GO:0003677">
    <property type="term" value="F:DNA binding"/>
    <property type="evidence" value="ECO:0007669"/>
    <property type="project" value="InterPro"/>
</dbReference>
<keyword evidence="5" id="KW-0805">Transcription regulation</keyword>
<organism evidence="11 12">
    <name type="scientific">Pochonia chlamydosporia 170</name>
    <dbReference type="NCBI Taxonomy" id="1380566"/>
    <lineage>
        <taxon>Eukaryota</taxon>
        <taxon>Fungi</taxon>
        <taxon>Dikarya</taxon>
        <taxon>Ascomycota</taxon>
        <taxon>Pezizomycotina</taxon>
        <taxon>Sordariomycetes</taxon>
        <taxon>Hypocreomycetidae</taxon>
        <taxon>Hypocreales</taxon>
        <taxon>Clavicipitaceae</taxon>
        <taxon>Pochonia</taxon>
    </lineage>
</organism>
<keyword evidence="12" id="KW-1185">Reference proteome</keyword>
<dbReference type="OrthoDB" id="5143878at2759"/>
<evidence type="ECO:0000256" key="7">
    <source>
        <dbReference type="ARBA" id="ARBA00023242"/>
    </source>
</evidence>
<evidence type="ECO:0000256" key="9">
    <source>
        <dbReference type="SAM" id="MobiDB-lite"/>
    </source>
</evidence>
<dbReference type="PANTHER" id="PTHR46481:SF10">
    <property type="entry name" value="ZINC FINGER BED DOMAIN-CONTAINING PROTEIN 39"/>
    <property type="match status" value="1"/>
</dbReference>
<evidence type="ECO:0000313" key="11">
    <source>
        <dbReference type="EMBL" id="OWT42294.1"/>
    </source>
</evidence>
<dbReference type="EMBL" id="LSBJ02000028">
    <property type="protein sequence ID" value="OWT42294.1"/>
    <property type="molecule type" value="Genomic_DNA"/>
</dbReference>
<evidence type="ECO:0000256" key="2">
    <source>
        <dbReference type="ARBA" id="ARBA00022723"/>
    </source>
</evidence>
<evidence type="ECO:0000313" key="12">
    <source>
        <dbReference type="Proteomes" id="UP000078397"/>
    </source>
</evidence>
<keyword evidence="2" id="KW-0479">Metal-binding</keyword>
<evidence type="ECO:0000256" key="4">
    <source>
        <dbReference type="ARBA" id="ARBA00022833"/>
    </source>
</evidence>
<accession>A0A219APP2</accession>
<dbReference type="InterPro" id="IPR003656">
    <property type="entry name" value="Znf_BED"/>
</dbReference>
<feature type="region of interest" description="Disordered" evidence="9">
    <location>
        <begin position="1"/>
        <end position="37"/>
    </location>
</feature>
<evidence type="ECO:0000256" key="6">
    <source>
        <dbReference type="ARBA" id="ARBA00023163"/>
    </source>
</evidence>
<dbReference type="STRING" id="1380566.A0A219APP2"/>
<proteinExistence type="predicted"/>
<dbReference type="PANTHER" id="PTHR46481">
    <property type="entry name" value="ZINC FINGER BED DOMAIN-CONTAINING PROTEIN 4"/>
    <property type="match status" value="1"/>
</dbReference>
<keyword evidence="7" id="KW-0539">Nucleus</keyword>
<dbReference type="GeneID" id="33937300"/>
<keyword evidence="4" id="KW-0862">Zinc</keyword>
<dbReference type="Pfam" id="PF02892">
    <property type="entry name" value="zf-BED"/>
    <property type="match status" value="1"/>
</dbReference>
<protein>
    <submittedName>
        <fullName evidence="11">BED zinc finger domain-containing protein</fullName>
    </submittedName>
</protein>
<feature type="domain" description="BED-type" evidence="10">
    <location>
        <begin position="42"/>
        <end position="101"/>
    </location>
</feature>
<dbReference type="RefSeq" id="XP_022284833.1">
    <property type="nucleotide sequence ID" value="XM_022430163.1"/>
</dbReference>
<comment type="caution">
    <text evidence="11">The sequence shown here is derived from an EMBL/GenBank/DDBJ whole genome shotgun (WGS) entry which is preliminary data.</text>
</comment>
<name>A0A219APP2_METCM</name>
<dbReference type="Proteomes" id="UP000078397">
    <property type="component" value="Unassembled WGS sequence"/>
</dbReference>
<dbReference type="InterPro" id="IPR052035">
    <property type="entry name" value="ZnF_BED_domain_contain"/>
</dbReference>
<dbReference type="PROSITE" id="PS50808">
    <property type="entry name" value="ZF_BED"/>
    <property type="match status" value="1"/>
</dbReference>
<comment type="subcellular location">
    <subcellularLocation>
        <location evidence="1">Nucleus</location>
    </subcellularLocation>
</comment>
<reference evidence="11 12" key="1">
    <citation type="journal article" date="2016" name="PLoS Pathog.">
        <title>Biosynthesis of antibiotic leucinostatins in bio-control fungus Purpureocillium lilacinum and their inhibition on phytophthora revealed by genome mining.</title>
        <authorList>
            <person name="Wang G."/>
            <person name="Liu Z."/>
            <person name="Lin R."/>
            <person name="Li E."/>
            <person name="Mao Z."/>
            <person name="Ling J."/>
            <person name="Yang Y."/>
            <person name="Yin W.B."/>
            <person name="Xie B."/>
        </authorList>
    </citation>
    <scope>NUCLEOTIDE SEQUENCE [LARGE SCALE GENOMIC DNA]</scope>
    <source>
        <strain evidence="11">170</strain>
    </source>
</reference>
<evidence type="ECO:0000259" key="10">
    <source>
        <dbReference type="PROSITE" id="PS50808"/>
    </source>
</evidence>
<keyword evidence="6" id="KW-0804">Transcription</keyword>
<feature type="compositionally biased region" description="Polar residues" evidence="9">
    <location>
        <begin position="28"/>
        <end position="37"/>
    </location>
</feature>
<dbReference type="GO" id="GO:0008270">
    <property type="term" value="F:zinc ion binding"/>
    <property type="evidence" value="ECO:0007669"/>
    <property type="project" value="UniProtKB-KW"/>
</dbReference>